<feature type="transmembrane region" description="Helical" evidence="2">
    <location>
        <begin position="218"/>
        <end position="238"/>
    </location>
</feature>
<name>A0A9P4MCC4_9PEZI</name>
<dbReference type="OrthoDB" id="1937642at2759"/>
<feature type="transmembrane region" description="Helical" evidence="2">
    <location>
        <begin position="192"/>
        <end position="212"/>
    </location>
</feature>
<reference evidence="3" key="1">
    <citation type="journal article" date="2020" name="Stud. Mycol.">
        <title>101 Dothideomycetes genomes: a test case for predicting lifestyles and emergence of pathogens.</title>
        <authorList>
            <person name="Haridas S."/>
            <person name="Albert R."/>
            <person name="Binder M."/>
            <person name="Bloem J."/>
            <person name="Labutti K."/>
            <person name="Salamov A."/>
            <person name="Andreopoulos B."/>
            <person name="Baker S."/>
            <person name="Barry K."/>
            <person name="Bills G."/>
            <person name="Bluhm B."/>
            <person name="Cannon C."/>
            <person name="Castanera R."/>
            <person name="Culley D."/>
            <person name="Daum C."/>
            <person name="Ezra D."/>
            <person name="Gonzalez J."/>
            <person name="Henrissat B."/>
            <person name="Kuo A."/>
            <person name="Liang C."/>
            <person name="Lipzen A."/>
            <person name="Lutzoni F."/>
            <person name="Magnuson J."/>
            <person name="Mondo S."/>
            <person name="Nolan M."/>
            <person name="Ohm R."/>
            <person name="Pangilinan J."/>
            <person name="Park H.-J."/>
            <person name="Ramirez L."/>
            <person name="Alfaro M."/>
            <person name="Sun H."/>
            <person name="Tritt A."/>
            <person name="Yoshinaga Y."/>
            <person name="Zwiers L.-H."/>
            <person name="Turgeon B."/>
            <person name="Goodwin S."/>
            <person name="Spatafora J."/>
            <person name="Crous P."/>
            <person name="Grigoriev I."/>
        </authorList>
    </citation>
    <scope>NUCLEOTIDE SEQUENCE</scope>
    <source>
        <strain evidence="3">CBS 260.36</strain>
    </source>
</reference>
<comment type="caution">
    <text evidence="3">The sequence shown here is derived from an EMBL/GenBank/DDBJ whole genome shotgun (WGS) entry which is preliminary data.</text>
</comment>
<keyword evidence="2" id="KW-1133">Transmembrane helix</keyword>
<keyword evidence="2" id="KW-0812">Transmembrane</keyword>
<feature type="region of interest" description="Disordered" evidence="1">
    <location>
        <begin position="416"/>
        <end position="450"/>
    </location>
</feature>
<proteinExistence type="predicted"/>
<protein>
    <submittedName>
        <fullName evidence="3">Uncharacterized protein</fullName>
    </submittedName>
</protein>
<dbReference type="EMBL" id="ML996095">
    <property type="protein sequence ID" value="KAF2147702.1"/>
    <property type="molecule type" value="Genomic_DNA"/>
</dbReference>
<dbReference type="Proteomes" id="UP000799439">
    <property type="component" value="Unassembled WGS sequence"/>
</dbReference>
<evidence type="ECO:0000256" key="1">
    <source>
        <dbReference type="SAM" id="MobiDB-lite"/>
    </source>
</evidence>
<keyword evidence="4" id="KW-1185">Reference proteome</keyword>
<evidence type="ECO:0000313" key="4">
    <source>
        <dbReference type="Proteomes" id="UP000799439"/>
    </source>
</evidence>
<feature type="compositionally biased region" description="Basic and acidic residues" evidence="1">
    <location>
        <begin position="426"/>
        <end position="437"/>
    </location>
</feature>
<sequence length="483" mass="54258">MSGNDSGFEGVSPWVRGQWRNPSDIFTILLIIGGDIVQTAIAQLCAGPHRYITPVSFSFGWVSYAISTIRSVMGENRLMPRPELNCMLINVDSGYARRNCSWILSRLLRDFDAWRPSSCDVDKTEFLQRLQLINNLDLAEAQKNIQNAIGEKERREAEAARRKLPRTEDIRIGLRVTIWNCNSAKRIGSGDFVYWVGLAVSFIQLCIAIVPWVLYSEWFTFLITAGGTVLAYASGAIPQWQEEKTSVRTLMKPKSFLLTEGNGAEDVILIRCGPGDIDLEALASPQRELKSPKTTRIVSLVLALLWVTLLLTVAGWQQHTWYLVGVGMIGMLHNVAVAGMKRQPAAWGIDIEHEMTIIERKVMKVLHRLEECHPGAGSALLQEFFPGKLTSREERLWAHAEQRCKTWRKRGYPFNTDATAEADDLPPLHRPADRTDDQDIPEGNARYAHSDFPSTNVELHRATARATFRSDTTLSGDAIITIK</sequence>
<accession>A0A9P4MCC4</accession>
<feature type="transmembrane region" description="Helical" evidence="2">
    <location>
        <begin position="297"/>
        <end position="316"/>
    </location>
</feature>
<feature type="transmembrane region" description="Helical" evidence="2">
    <location>
        <begin position="322"/>
        <end position="340"/>
    </location>
</feature>
<gene>
    <name evidence="3" type="ORF">K461DRAFT_248571</name>
</gene>
<organism evidence="3 4">
    <name type="scientific">Myriangium duriaei CBS 260.36</name>
    <dbReference type="NCBI Taxonomy" id="1168546"/>
    <lineage>
        <taxon>Eukaryota</taxon>
        <taxon>Fungi</taxon>
        <taxon>Dikarya</taxon>
        <taxon>Ascomycota</taxon>
        <taxon>Pezizomycotina</taxon>
        <taxon>Dothideomycetes</taxon>
        <taxon>Dothideomycetidae</taxon>
        <taxon>Myriangiales</taxon>
        <taxon>Myriangiaceae</taxon>
        <taxon>Myriangium</taxon>
    </lineage>
</organism>
<keyword evidence="2" id="KW-0472">Membrane</keyword>
<dbReference type="AlphaFoldDB" id="A0A9P4MCC4"/>
<evidence type="ECO:0000256" key="2">
    <source>
        <dbReference type="SAM" id="Phobius"/>
    </source>
</evidence>
<evidence type="ECO:0000313" key="3">
    <source>
        <dbReference type="EMBL" id="KAF2147702.1"/>
    </source>
</evidence>